<dbReference type="PANTHER" id="PTHR36443">
    <property type="entry name" value="BSR5223 PROTEIN"/>
    <property type="match status" value="1"/>
</dbReference>
<reference evidence="2" key="1">
    <citation type="journal article" date="2020" name="mSystems">
        <title>Genome- and Community-Level Interaction Insights into Carbon Utilization and Element Cycling Functions of Hydrothermarchaeota in Hydrothermal Sediment.</title>
        <authorList>
            <person name="Zhou Z."/>
            <person name="Liu Y."/>
            <person name="Xu W."/>
            <person name="Pan J."/>
            <person name="Luo Z.H."/>
            <person name="Li M."/>
        </authorList>
    </citation>
    <scope>NUCLEOTIDE SEQUENCE [LARGE SCALE GENOMIC DNA]</scope>
    <source>
        <strain evidence="2">SpSt-500</strain>
    </source>
</reference>
<evidence type="ECO:0000256" key="1">
    <source>
        <dbReference type="SAM" id="Phobius"/>
    </source>
</evidence>
<dbReference type="InterPro" id="IPR021320">
    <property type="entry name" value="DUF2905"/>
</dbReference>
<comment type="caution">
    <text evidence="2">The sequence shown here is derived from an EMBL/GenBank/DDBJ whole genome shotgun (WGS) entry which is preliminary data.</text>
</comment>
<dbReference type="Pfam" id="PF11146">
    <property type="entry name" value="DUF2905"/>
    <property type="match status" value="1"/>
</dbReference>
<dbReference type="EMBL" id="DSVI01000010">
    <property type="protein sequence ID" value="HGT48095.1"/>
    <property type="molecule type" value="Genomic_DNA"/>
</dbReference>
<gene>
    <name evidence="2" type="ORF">ENS56_08670</name>
</gene>
<organism evidence="2">
    <name type="scientific">Ignavibacterium album</name>
    <dbReference type="NCBI Taxonomy" id="591197"/>
    <lineage>
        <taxon>Bacteria</taxon>
        <taxon>Pseudomonadati</taxon>
        <taxon>Ignavibacteriota</taxon>
        <taxon>Ignavibacteria</taxon>
        <taxon>Ignavibacteriales</taxon>
        <taxon>Ignavibacteriaceae</taxon>
        <taxon>Ignavibacterium</taxon>
    </lineage>
</organism>
<protein>
    <submittedName>
        <fullName evidence="2">DUF2905 domain-containing protein</fullName>
    </submittedName>
</protein>
<feature type="transmembrane region" description="Helical" evidence="1">
    <location>
        <begin position="7"/>
        <end position="26"/>
    </location>
</feature>
<keyword evidence="1" id="KW-0472">Membrane</keyword>
<sequence length="72" mass="8379">MSNTQKFIILIGALIILIGLLWPYISKIPLFRLPGDIVVDKPNFKLFIPITSMIIISVLLTLFFWIIRKFFN</sequence>
<keyword evidence="1" id="KW-1133">Transmembrane helix</keyword>
<dbReference type="AlphaFoldDB" id="A0A832DKG2"/>
<evidence type="ECO:0000313" key="2">
    <source>
        <dbReference type="EMBL" id="HGT48095.1"/>
    </source>
</evidence>
<feature type="transmembrane region" description="Helical" evidence="1">
    <location>
        <begin position="46"/>
        <end position="67"/>
    </location>
</feature>
<dbReference type="PANTHER" id="PTHR36443:SF1">
    <property type="entry name" value="BSR5223 PROTEIN"/>
    <property type="match status" value="1"/>
</dbReference>
<name>A0A832DKG2_9BACT</name>
<proteinExistence type="predicted"/>
<accession>A0A832DKG2</accession>
<keyword evidence="1" id="KW-0812">Transmembrane</keyword>